<dbReference type="AlphaFoldDB" id="A0A3M0J3X4"/>
<evidence type="ECO:0000313" key="1">
    <source>
        <dbReference type="EMBL" id="RMB95515.1"/>
    </source>
</evidence>
<dbReference type="EMBL" id="QRBI01000184">
    <property type="protein sequence ID" value="RMB95515.1"/>
    <property type="molecule type" value="Genomic_DNA"/>
</dbReference>
<dbReference type="PANTHER" id="PTHR47315">
    <property type="entry name" value="FIBROUS SHEATH INTERACTING PROTEIN 2"/>
    <property type="match status" value="1"/>
</dbReference>
<reference evidence="1 2" key="1">
    <citation type="submission" date="2018-07" db="EMBL/GenBank/DDBJ databases">
        <title>A high quality draft genome assembly of the barn swallow (H. rustica rustica).</title>
        <authorList>
            <person name="Formenti G."/>
            <person name="Chiara M."/>
            <person name="Poveda L."/>
            <person name="Francoijs K.-J."/>
            <person name="Bonisoli-Alquati A."/>
            <person name="Canova L."/>
            <person name="Gianfranceschi L."/>
            <person name="Horner D.S."/>
            <person name="Saino N."/>
        </authorList>
    </citation>
    <scope>NUCLEOTIDE SEQUENCE [LARGE SCALE GENOMIC DNA]</scope>
    <source>
        <strain evidence="1">Chelidonia</strain>
        <tissue evidence="1">Blood</tissue>
    </source>
</reference>
<evidence type="ECO:0000313" key="2">
    <source>
        <dbReference type="Proteomes" id="UP000269221"/>
    </source>
</evidence>
<organism evidence="1 2">
    <name type="scientific">Hirundo rustica rustica</name>
    <dbReference type="NCBI Taxonomy" id="333673"/>
    <lineage>
        <taxon>Eukaryota</taxon>
        <taxon>Metazoa</taxon>
        <taxon>Chordata</taxon>
        <taxon>Craniata</taxon>
        <taxon>Vertebrata</taxon>
        <taxon>Euteleostomi</taxon>
        <taxon>Archelosauria</taxon>
        <taxon>Archosauria</taxon>
        <taxon>Dinosauria</taxon>
        <taxon>Saurischia</taxon>
        <taxon>Theropoda</taxon>
        <taxon>Coelurosauria</taxon>
        <taxon>Aves</taxon>
        <taxon>Neognathae</taxon>
        <taxon>Neoaves</taxon>
        <taxon>Telluraves</taxon>
        <taxon>Australaves</taxon>
        <taxon>Passeriformes</taxon>
        <taxon>Sylvioidea</taxon>
        <taxon>Hirundinidae</taxon>
        <taxon>Hirundo</taxon>
    </lineage>
</organism>
<dbReference type="STRING" id="333673.A0A3M0J3X4"/>
<name>A0A3M0J3X4_HIRRU</name>
<dbReference type="Proteomes" id="UP000269221">
    <property type="component" value="Unassembled WGS sequence"/>
</dbReference>
<dbReference type="OrthoDB" id="9218558at2759"/>
<accession>A0A3M0J3X4</accession>
<dbReference type="PANTHER" id="PTHR47315:SF3">
    <property type="entry name" value="FIBROUS SHEATH-INTERACTING PROTEIN 2-LIKE"/>
    <property type="match status" value="1"/>
</dbReference>
<gene>
    <name evidence="1" type="ORF">DUI87_27625</name>
</gene>
<dbReference type="InterPro" id="IPR038891">
    <property type="entry name" value="FSIP2"/>
</dbReference>
<comment type="caution">
    <text evidence="1">The sequence shown here is derived from an EMBL/GenBank/DDBJ whole genome shotgun (WGS) entry which is preliminary data.</text>
</comment>
<proteinExistence type="predicted"/>
<keyword evidence="2" id="KW-1185">Reference proteome</keyword>
<protein>
    <submittedName>
        <fullName evidence="1">Uncharacterized protein</fullName>
    </submittedName>
</protein>
<sequence length="302" mass="33615">MVLFHQAFPLKGELVAQKKLVHVKAYDTPTQSFTLWPRDCCPTQFFLECHIATGLVFQGPDGVLGSAVRHGVNTNNGLHSDAKGMEKNTGNLNGGTTVLPWTSVHTEDPTCLTQQHSEHSPLYSCTGHTGLQDISSNLLESFKSVQTFGQSTAKPQINQILEWIEITNGLQTDPAWISWITLGPVFPHTSRKVANVDKLSFVAQEGAQAALPAVSCFTLDDPYCHHLSPAYNCLDDSHLQDYHKLLKRQGFVTSENDVVCTVKEFNEYRHYLTRIKLQSEQFLRQQEPTYNPSASETGGKTQ</sequence>